<reference evidence="2 3" key="1">
    <citation type="journal article" date="2015" name="Nat. Commun.">
        <title>Lucilia cuprina genome unlocks parasitic fly biology to underpin future interventions.</title>
        <authorList>
            <person name="Anstead C.A."/>
            <person name="Korhonen P.K."/>
            <person name="Young N.D."/>
            <person name="Hall R.S."/>
            <person name="Jex A.R."/>
            <person name="Murali S.C."/>
            <person name="Hughes D.S."/>
            <person name="Lee S.F."/>
            <person name="Perry T."/>
            <person name="Stroehlein A.J."/>
            <person name="Ansell B.R."/>
            <person name="Breugelmans B."/>
            <person name="Hofmann A."/>
            <person name="Qu J."/>
            <person name="Dugan S."/>
            <person name="Lee S.L."/>
            <person name="Chao H."/>
            <person name="Dinh H."/>
            <person name="Han Y."/>
            <person name="Doddapaneni H.V."/>
            <person name="Worley K.C."/>
            <person name="Muzny D.M."/>
            <person name="Ioannidis P."/>
            <person name="Waterhouse R.M."/>
            <person name="Zdobnov E.M."/>
            <person name="James P.J."/>
            <person name="Bagnall N.H."/>
            <person name="Kotze A.C."/>
            <person name="Gibbs R.A."/>
            <person name="Richards S."/>
            <person name="Batterham P."/>
            <person name="Gasser R.B."/>
        </authorList>
    </citation>
    <scope>NUCLEOTIDE SEQUENCE [LARGE SCALE GENOMIC DNA]</scope>
    <source>
        <strain evidence="2 3">LS</strain>
        <tissue evidence="2">Full body</tissue>
    </source>
</reference>
<dbReference type="Proteomes" id="UP000037069">
    <property type="component" value="Unassembled WGS sequence"/>
</dbReference>
<keyword evidence="3" id="KW-1185">Reference proteome</keyword>
<dbReference type="AlphaFoldDB" id="A0A0L0CR49"/>
<protein>
    <submittedName>
        <fullName evidence="2">Uncharacterized protein</fullName>
    </submittedName>
</protein>
<accession>A0A0L0CR49</accession>
<dbReference type="EMBL" id="JRES01000134">
    <property type="protein sequence ID" value="KNC33899.1"/>
    <property type="molecule type" value="Genomic_DNA"/>
</dbReference>
<organism evidence="2 3">
    <name type="scientific">Lucilia cuprina</name>
    <name type="common">Green bottle fly</name>
    <name type="synonym">Australian sheep blowfly</name>
    <dbReference type="NCBI Taxonomy" id="7375"/>
    <lineage>
        <taxon>Eukaryota</taxon>
        <taxon>Metazoa</taxon>
        <taxon>Ecdysozoa</taxon>
        <taxon>Arthropoda</taxon>
        <taxon>Hexapoda</taxon>
        <taxon>Insecta</taxon>
        <taxon>Pterygota</taxon>
        <taxon>Neoptera</taxon>
        <taxon>Endopterygota</taxon>
        <taxon>Diptera</taxon>
        <taxon>Brachycera</taxon>
        <taxon>Muscomorpha</taxon>
        <taxon>Oestroidea</taxon>
        <taxon>Calliphoridae</taxon>
        <taxon>Luciliinae</taxon>
        <taxon>Lucilia</taxon>
    </lineage>
</organism>
<evidence type="ECO:0000256" key="1">
    <source>
        <dbReference type="SAM" id="MobiDB-lite"/>
    </source>
</evidence>
<name>A0A0L0CR49_LUCCU</name>
<evidence type="ECO:0000313" key="3">
    <source>
        <dbReference type="Proteomes" id="UP000037069"/>
    </source>
</evidence>
<feature type="region of interest" description="Disordered" evidence="1">
    <location>
        <begin position="66"/>
        <end position="144"/>
    </location>
</feature>
<sequence length="144" mass="14480">MPDEQPLGDLRGLVLGEHIRDHGVDAEESGDPVGGGLVVPGEHCDLDALLVESVDRGLCGVPGCVGETDDPGDLPVHGEQDRGAAGPSQVLLSGLHPADVDPLPGEKARVAEDDLSTVDGGDRALPGDVSERGRGATGDVAGVG</sequence>
<comment type="caution">
    <text evidence="2">The sequence shown here is derived from an EMBL/GenBank/DDBJ whole genome shotgun (WGS) entry which is preliminary data.</text>
</comment>
<gene>
    <name evidence="2" type="ORF">FF38_13444</name>
</gene>
<evidence type="ECO:0000313" key="2">
    <source>
        <dbReference type="EMBL" id="KNC33899.1"/>
    </source>
</evidence>
<feature type="non-terminal residue" evidence="2">
    <location>
        <position position="144"/>
    </location>
</feature>
<proteinExistence type="predicted"/>